<dbReference type="InterPro" id="IPR011990">
    <property type="entry name" value="TPR-like_helical_dom_sf"/>
</dbReference>
<feature type="repeat" description="TPR" evidence="7">
    <location>
        <begin position="556"/>
        <end position="589"/>
    </location>
</feature>
<evidence type="ECO:0000313" key="9">
    <source>
        <dbReference type="EMBL" id="KZV78912.1"/>
    </source>
</evidence>
<keyword evidence="10" id="KW-1185">Reference proteome</keyword>
<evidence type="ECO:0000313" key="10">
    <source>
        <dbReference type="Proteomes" id="UP000077266"/>
    </source>
</evidence>
<sequence>MAASTPPRAGFSMPPVPRLQSPSHTRNSISSSFSLGPQSLVQSLMASGTHDSPALDPNRSLLHASPLQSSPRPQRRRQGLGSVSRHPLANDHQMRMEPDEEEEDYEWGRVDRMRLWRHDAITQHLYTTAAFWGDKVLSFTNDPNDAFWLAQSYFLANQYARAEQLLTRPFAYAQTDSPIVEPMLNGKGKGRADALAALEAPVDKPPGSPFIQLGTDAGDDNPQRLVDISISCRYLAAQCQVRQGKWPEALETLGEANPWRNTGKSGANIPNMDGGIKLDSSMCHLRGLLMLKMNRTDKAKECFLEALLLDVKNYEAFDVLVTGEMMSIDEEWEVIQSLSYAEHARDEAEFVKMMYTIRLKKYKHFDEMALARRRLVQEYSLIDNPDVLHGFADALYAQFRWADCFAITSRILALVNVHPASMPLHVACMHHMSYLQSKLFMLAHELVDKEPEAAMSWYAVGVWYLTRRKWADARKFFSKTSLMDPRFAPAWIAFAHSFALEGEHDHAITAYSTCARLFQGTHLPLMFVGMEHIRLSHFDAADDALNAAYKMCDSDPLLVNEMGVMAYNRGNYEKAVKLLERAMELASVVQSSRTQWVGTQVNLGSAYRKMGRLQDAKRMYQQVLEIDPRNGGALAYLGMVYHMSDELDQAILTYHEALSVDPTNQHVLDLLNVALESNIDSPPFARAAGAEMWNAIVKERHDARGRVYGVTPAEAALLQAEISRVGPNAGLPMTGDDSAMDLSVDSTR</sequence>
<dbReference type="SMART" id="SM00028">
    <property type="entry name" value="TPR"/>
    <property type="match status" value="6"/>
</dbReference>
<dbReference type="OrthoDB" id="10006270at2759"/>
<reference evidence="9 10" key="1">
    <citation type="journal article" date="2016" name="Mol. Biol. Evol.">
        <title>Comparative Genomics of Early-Diverging Mushroom-Forming Fungi Provides Insights into the Origins of Lignocellulose Decay Capabilities.</title>
        <authorList>
            <person name="Nagy L.G."/>
            <person name="Riley R."/>
            <person name="Tritt A."/>
            <person name="Adam C."/>
            <person name="Daum C."/>
            <person name="Floudas D."/>
            <person name="Sun H."/>
            <person name="Yadav J.S."/>
            <person name="Pangilinan J."/>
            <person name="Larsson K.H."/>
            <person name="Matsuura K."/>
            <person name="Barry K."/>
            <person name="Labutti K."/>
            <person name="Kuo R."/>
            <person name="Ohm R.A."/>
            <person name="Bhattacharya S.S."/>
            <person name="Shirouzu T."/>
            <person name="Yoshinaga Y."/>
            <person name="Martin F.M."/>
            <person name="Grigoriev I.V."/>
            <person name="Hibbett D.S."/>
        </authorList>
    </citation>
    <scope>NUCLEOTIDE SEQUENCE [LARGE SCALE GENOMIC DNA]</scope>
    <source>
        <strain evidence="9 10">HHB12029</strain>
    </source>
</reference>
<dbReference type="EMBL" id="KV426725">
    <property type="protein sequence ID" value="KZV78912.1"/>
    <property type="molecule type" value="Genomic_DNA"/>
</dbReference>
<feature type="repeat" description="TPR" evidence="7">
    <location>
        <begin position="597"/>
        <end position="630"/>
    </location>
</feature>
<evidence type="ECO:0000256" key="2">
    <source>
        <dbReference type="ARBA" id="ARBA00022737"/>
    </source>
</evidence>
<dbReference type="GO" id="GO:0031145">
    <property type="term" value="P:anaphase-promoting complex-dependent catabolic process"/>
    <property type="evidence" value="ECO:0007669"/>
    <property type="project" value="TreeGrafter"/>
</dbReference>
<feature type="region of interest" description="Disordered" evidence="8">
    <location>
        <begin position="1"/>
        <end position="104"/>
    </location>
</feature>
<keyword evidence="1" id="KW-0132">Cell division</keyword>
<feature type="repeat" description="TPR" evidence="7">
    <location>
        <begin position="454"/>
        <end position="487"/>
    </location>
</feature>
<dbReference type="SUPFAM" id="SSF48452">
    <property type="entry name" value="TPR-like"/>
    <property type="match status" value="2"/>
</dbReference>
<dbReference type="InParanoid" id="A0A166N9Q5"/>
<dbReference type="PROSITE" id="PS50293">
    <property type="entry name" value="TPR_REGION"/>
    <property type="match status" value="1"/>
</dbReference>
<evidence type="ECO:0000256" key="7">
    <source>
        <dbReference type="PROSITE-ProRule" id="PRU00339"/>
    </source>
</evidence>
<dbReference type="Gene3D" id="1.25.40.10">
    <property type="entry name" value="Tetratricopeptide repeat domain"/>
    <property type="match status" value="1"/>
</dbReference>
<feature type="region of interest" description="Disordered" evidence="8">
    <location>
        <begin position="728"/>
        <end position="748"/>
    </location>
</feature>
<dbReference type="FunCoup" id="A0A166N9Q5">
    <property type="interactions" value="998"/>
</dbReference>
<dbReference type="AlphaFoldDB" id="A0A166N9Q5"/>
<dbReference type="GO" id="GO:0005680">
    <property type="term" value="C:anaphase-promoting complex"/>
    <property type="evidence" value="ECO:0007669"/>
    <property type="project" value="TreeGrafter"/>
</dbReference>
<dbReference type="Pfam" id="PF13181">
    <property type="entry name" value="TPR_8"/>
    <property type="match status" value="1"/>
</dbReference>
<dbReference type="PANTHER" id="PTHR12558">
    <property type="entry name" value="CELL DIVISION CYCLE 16,23,27"/>
    <property type="match status" value="1"/>
</dbReference>
<protein>
    <submittedName>
        <fullName evidence="9">TPR-like protein</fullName>
    </submittedName>
</protein>
<dbReference type="Pfam" id="PF13424">
    <property type="entry name" value="TPR_12"/>
    <property type="match status" value="1"/>
</dbReference>
<feature type="repeat" description="TPR" evidence="7">
    <location>
        <begin position="631"/>
        <end position="664"/>
    </location>
</feature>
<dbReference type="PROSITE" id="PS50005">
    <property type="entry name" value="TPR"/>
    <property type="match status" value="4"/>
</dbReference>
<evidence type="ECO:0000256" key="8">
    <source>
        <dbReference type="SAM" id="MobiDB-lite"/>
    </source>
</evidence>
<dbReference type="STRING" id="1314781.A0A166N9Q5"/>
<evidence type="ECO:0000256" key="6">
    <source>
        <dbReference type="ARBA" id="ARBA00023306"/>
    </source>
</evidence>
<evidence type="ECO:0000256" key="5">
    <source>
        <dbReference type="ARBA" id="ARBA00022803"/>
    </source>
</evidence>
<dbReference type="GO" id="GO:0051301">
    <property type="term" value="P:cell division"/>
    <property type="evidence" value="ECO:0007669"/>
    <property type="project" value="UniProtKB-KW"/>
</dbReference>
<name>A0A166N9Q5_EXIGL</name>
<feature type="compositionally biased region" description="Polar residues" evidence="8">
    <location>
        <begin position="20"/>
        <end position="50"/>
    </location>
</feature>
<keyword evidence="3" id="KW-0498">Mitosis</keyword>
<dbReference type="GO" id="GO:0045842">
    <property type="term" value="P:positive regulation of mitotic metaphase/anaphase transition"/>
    <property type="evidence" value="ECO:0007669"/>
    <property type="project" value="TreeGrafter"/>
</dbReference>
<keyword evidence="5 7" id="KW-0802">TPR repeat</keyword>
<evidence type="ECO:0000256" key="4">
    <source>
        <dbReference type="ARBA" id="ARBA00022786"/>
    </source>
</evidence>
<dbReference type="InterPro" id="IPR019734">
    <property type="entry name" value="TPR_rpt"/>
</dbReference>
<proteinExistence type="predicted"/>
<gene>
    <name evidence="9" type="ORF">EXIGLDRAFT_736228</name>
</gene>
<dbReference type="GO" id="GO:0016567">
    <property type="term" value="P:protein ubiquitination"/>
    <property type="evidence" value="ECO:0007669"/>
    <property type="project" value="TreeGrafter"/>
</dbReference>
<keyword evidence="4" id="KW-0833">Ubl conjugation pathway</keyword>
<dbReference type="Pfam" id="PF12895">
    <property type="entry name" value="ANAPC3"/>
    <property type="match status" value="1"/>
</dbReference>
<keyword evidence="6" id="KW-0131">Cell cycle</keyword>
<dbReference type="GO" id="GO:0005737">
    <property type="term" value="C:cytoplasm"/>
    <property type="evidence" value="ECO:0007669"/>
    <property type="project" value="TreeGrafter"/>
</dbReference>
<evidence type="ECO:0000256" key="3">
    <source>
        <dbReference type="ARBA" id="ARBA00022776"/>
    </source>
</evidence>
<feature type="compositionally biased region" description="Basic and acidic residues" evidence="8">
    <location>
        <begin position="88"/>
        <end position="97"/>
    </location>
</feature>
<evidence type="ECO:0000256" key="1">
    <source>
        <dbReference type="ARBA" id="ARBA00022618"/>
    </source>
</evidence>
<keyword evidence="2" id="KW-0677">Repeat</keyword>
<dbReference type="Proteomes" id="UP000077266">
    <property type="component" value="Unassembled WGS sequence"/>
</dbReference>
<organism evidence="9 10">
    <name type="scientific">Exidia glandulosa HHB12029</name>
    <dbReference type="NCBI Taxonomy" id="1314781"/>
    <lineage>
        <taxon>Eukaryota</taxon>
        <taxon>Fungi</taxon>
        <taxon>Dikarya</taxon>
        <taxon>Basidiomycota</taxon>
        <taxon>Agaricomycotina</taxon>
        <taxon>Agaricomycetes</taxon>
        <taxon>Auriculariales</taxon>
        <taxon>Exidiaceae</taxon>
        <taxon>Exidia</taxon>
    </lineage>
</organism>
<accession>A0A166N9Q5</accession>
<dbReference type="PANTHER" id="PTHR12558:SF9">
    <property type="entry name" value="CELL DIVISION CYCLE PROTEIN 16 HOMOLOG"/>
    <property type="match status" value="1"/>
</dbReference>